<dbReference type="PANTHER" id="PTHR10954:SF18">
    <property type="entry name" value="RIBONUCLEASE HII"/>
    <property type="match status" value="1"/>
</dbReference>
<comment type="catalytic activity">
    <reaction evidence="1 14 15 16">
        <text>Endonucleolytic cleavage to 5'-phosphomonoester.</text>
        <dbReference type="EC" id="3.1.26.4"/>
    </reaction>
</comment>
<dbReference type="InterPro" id="IPR036397">
    <property type="entry name" value="RNaseH_sf"/>
</dbReference>
<evidence type="ECO:0000256" key="12">
    <source>
        <dbReference type="ARBA" id="ARBA00022801"/>
    </source>
</evidence>
<feature type="binding site" evidence="14 15">
    <location>
        <position position="25"/>
    </location>
    <ligand>
        <name>a divalent metal cation</name>
        <dbReference type="ChEBI" id="CHEBI:60240"/>
    </ligand>
</feature>
<proteinExistence type="inferred from homology"/>
<evidence type="ECO:0000313" key="19">
    <source>
        <dbReference type="Proteomes" id="UP000663088"/>
    </source>
</evidence>
<sequence>MNPLDLSYEKRLLTKGYRVIAGIDEVGRGAIAGPVVAAAVILPQDLPFHKYLKDSKAVEEKKRKQVVQWLLKEGRISFGLGFSFVEEIDRINIHGSCLLAMRRAISCLEERPDILLVDGIFSPPHLSIPSLTIVGGDAKVASIAAASLVAKVSRDSWMVKLSSLYPEYGWEKNKGYGTANHFESLRTKGLSPYHRKSFLVKRLHLAKSSNYEMDLYSELDKEKKFF</sequence>
<evidence type="ECO:0000256" key="16">
    <source>
        <dbReference type="RuleBase" id="RU003515"/>
    </source>
</evidence>
<dbReference type="EMBL" id="CP065956">
    <property type="protein sequence ID" value="QSR86935.1"/>
    <property type="molecule type" value="Genomic_DNA"/>
</dbReference>
<dbReference type="Pfam" id="PF01351">
    <property type="entry name" value="RNase_HII"/>
    <property type="match status" value="1"/>
</dbReference>
<evidence type="ECO:0000256" key="1">
    <source>
        <dbReference type="ARBA" id="ARBA00000077"/>
    </source>
</evidence>
<evidence type="ECO:0000256" key="4">
    <source>
        <dbReference type="ARBA" id="ARBA00004496"/>
    </source>
</evidence>
<dbReference type="SUPFAM" id="SSF53098">
    <property type="entry name" value="Ribonuclease H-like"/>
    <property type="match status" value="1"/>
</dbReference>
<evidence type="ECO:0000256" key="10">
    <source>
        <dbReference type="ARBA" id="ARBA00022723"/>
    </source>
</evidence>
<dbReference type="Proteomes" id="UP000663088">
    <property type="component" value="Chromosome"/>
</dbReference>
<dbReference type="CDD" id="cd07182">
    <property type="entry name" value="RNase_HII_bacteria_HII_like"/>
    <property type="match status" value="1"/>
</dbReference>
<evidence type="ECO:0000256" key="15">
    <source>
        <dbReference type="PROSITE-ProRule" id="PRU01319"/>
    </source>
</evidence>
<keyword evidence="19" id="KW-1185">Reference proteome</keyword>
<keyword evidence="11 14" id="KW-0255">Endonuclease</keyword>
<keyword evidence="13 14" id="KW-0464">Manganese</keyword>
<comment type="function">
    <text evidence="3 14 16">Endonuclease that specifically degrades the RNA of RNA-DNA hybrids.</text>
</comment>
<keyword evidence="12 14" id="KW-0378">Hydrolase</keyword>
<reference evidence="18 19" key="1">
    <citation type="submission" date="2020-12" db="EMBL/GenBank/DDBJ databases">
        <authorList>
            <person name="Awala S.I."/>
            <person name="Gwak J.-H."/>
            <person name="Kim S.-J."/>
            <person name="Rhee S.-K."/>
        </authorList>
    </citation>
    <scope>NUCLEOTIDE SEQUENCE [LARGE SCALE GENOMIC DNA]</scope>
    <source>
        <strain evidence="18 19">IT5</strain>
    </source>
</reference>
<dbReference type="RefSeq" id="WP_206847387.1">
    <property type="nucleotide sequence ID" value="NZ_CP065956.1"/>
</dbReference>
<evidence type="ECO:0000256" key="9">
    <source>
        <dbReference type="ARBA" id="ARBA00022722"/>
    </source>
</evidence>
<evidence type="ECO:0000256" key="8">
    <source>
        <dbReference type="ARBA" id="ARBA00022490"/>
    </source>
</evidence>
<evidence type="ECO:0000259" key="17">
    <source>
        <dbReference type="PROSITE" id="PS51975"/>
    </source>
</evidence>
<evidence type="ECO:0000256" key="14">
    <source>
        <dbReference type="HAMAP-Rule" id="MF_00052"/>
    </source>
</evidence>
<evidence type="ECO:0000256" key="7">
    <source>
        <dbReference type="ARBA" id="ARBA00019179"/>
    </source>
</evidence>
<keyword evidence="10 14" id="KW-0479">Metal-binding</keyword>
<feature type="binding site" evidence="14 15">
    <location>
        <position position="118"/>
    </location>
    <ligand>
        <name>a divalent metal cation</name>
        <dbReference type="ChEBI" id="CHEBI:60240"/>
    </ligand>
</feature>
<name>A0ABX7PVT4_9BACT</name>
<dbReference type="InterPro" id="IPR024567">
    <property type="entry name" value="RNase_HII/HIII_dom"/>
</dbReference>
<keyword evidence="8 14" id="KW-0963">Cytoplasm</keyword>
<dbReference type="InterPro" id="IPR022898">
    <property type="entry name" value="RNase_HII"/>
</dbReference>
<organism evidence="18 19">
    <name type="scientific">Candidatus Methylacidiphilum infernorum</name>
    <dbReference type="NCBI Taxonomy" id="511746"/>
    <lineage>
        <taxon>Bacteria</taxon>
        <taxon>Pseudomonadati</taxon>
        <taxon>Verrucomicrobiota</taxon>
        <taxon>Methylacidiphilae</taxon>
        <taxon>Methylacidiphilales</taxon>
        <taxon>Methylacidiphilaceae</taxon>
        <taxon>Methylacidiphilum (ex Ratnadevi et al. 2023)</taxon>
    </lineage>
</organism>
<evidence type="ECO:0000256" key="6">
    <source>
        <dbReference type="ARBA" id="ARBA00012180"/>
    </source>
</evidence>
<evidence type="ECO:0000256" key="2">
    <source>
        <dbReference type="ARBA" id="ARBA00001946"/>
    </source>
</evidence>
<accession>A0ABX7PVT4</accession>
<comment type="similarity">
    <text evidence="5 14 16">Belongs to the RNase HII family.</text>
</comment>
<dbReference type="PANTHER" id="PTHR10954">
    <property type="entry name" value="RIBONUCLEASE H2 SUBUNIT A"/>
    <property type="match status" value="1"/>
</dbReference>
<gene>
    <name evidence="14" type="primary">rnhB</name>
    <name evidence="18" type="ORF">EM20IM_00745</name>
</gene>
<comment type="subcellular location">
    <subcellularLocation>
        <location evidence="4 14">Cytoplasm</location>
    </subcellularLocation>
</comment>
<evidence type="ECO:0000313" key="18">
    <source>
        <dbReference type="EMBL" id="QSR86935.1"/>
    </source>
</evidence>
<dbReference type="GO" id="GO:0004523">
    <property type="term" value="F:RNA-DNA hybrid ribonuclease activity"/>
    <property type="evidence" value="ECO:0007669"/>
    <property type="project" value="UniProtKB-EC"/>
</dbReference>
<dbReference type="PROSITE" id="PS51975">
    <property type="entry name" value="RNASE_H_2"/>
    <property type="match status" value="1"/>
</dbReference>
<dbReference type="Gene3D" id="3.30.420.10">
    <property type="entry name" value="Ribonuclease H-like superfamily/Ribonuclease H"/>
    <property type="match status" value="1"/>
</dbReference>
<feature type="binding site" evidence="14 15">
    <location>
        <position position="24"/>
    </location>
    <ligand>
        <name>a divalent metal cation</name>
        <dbReference type="ChEBI" id="CHEBI:60240"/>
    </ligand>
</feature>
<dbReference type="HAMAP" id="MF_00052_B">
    <property type="entry name" value="RNase_HII_B"/>
    <property type="match status" value="1"/>
</dbReference>
<evidence type="ECO:0000256" key="13">
    <source>
        <dbReference type="ARBA" id="ARBA00023211"/>
    </source>
</evidence>
<feature type="domain" description="RNase H type-2" evidence="17">
    <location>
        <begin position="18"/>
        <end position="209"/>
    </location>
</feature>
<keyword evidence="9 14" id="KW-0540">Nuclease</keyword>
<comment type="cofactor">
    <cofactor evidence="14 15">
        <name>Mn(2+)</name>
        <dbReference type="ChEBI" id="CHEBI:29035"/>
    </cofactor>
    <cofactor evidence="14 15">
        <name>Mg(2+)</name>
        <dbReference type="ChEBI" id="CHEBI:18420"/>
    </cofactor>
    <text evidence="14 15">Manganese or magnesium. Binds 1 divalent metal ion per monomer in the absence of substrate. May bind a second metal ion after substrate binding.</text>
</comment>
<dbReference type="NCBIfam" id="NF000595">
    <property type="entry name" value="PRK00015.1-3"/>
    <property type="match status" value="1"/>
</dbReference>
<evidence type="ECO:0000256" key="5">
    <source>
        <dbReference type="ARBA" id="ARBA00007383"/>
    </source>
</evidence>
<dbReference type="InterPro" id="IPR012337">
    <property type="entry name" value="RNaseH-like_sf"/>
</dbReference>
<protein>
    <recommendedName>
        <fullName evidence="7 14">Ribonuclease HII</fullName>
        <shortName evidence="14">RNase HII</shortName>
        <ecNumber evidence="6 14">3.1.26.4</ecNumber>
    </recommendedName>
</protein>
<dbReference type="InterPro" id="IPR001352">
    <property type="entry name" value="RNase_HII/HIII"/>
</dbReference>
<evidence type="ECO:0000256" key="3">
    <source>
        <dbReference type="ARBA" id="ARBA00004065"/>
    </source>
</evidence>
<dbReference type="EC" id="3.1.26.4" evidence="6 14"/>
<evidence type="ECO:0000256" key="11">
    <source>
        <dbReference type="ARBA" id="ARBA00022759"/>
    </source>
</evidence>
<comment type="cofactor">
    <cofactor evidence="2">
        <name>Mg(2+)</name>
        <dbReference type="ChEBI" id="CHEBI:18420"/>
    </cofactor>
</comment>